<accession>A0A6J7WGW3</accession>
<gene>
    <name evidence="1" type="ORF">UFOVP190_100</name>
</gene>
<evidence type="ECO:0000313" key="1">
    <source>
        <dbReference type="EMBL" id="CAB5214405.1"/>
    </source>
</evidence>
<organism evidence="1">
    <name type="scientific">uncultured Caudovirales phage</name>
    <dbReference type="NCBI Taxonomy" id="2100421"/>
    <lineage>
        <taxon>Viruses</taxon>
        <taxon>Duplodnaviria</taxon>
        <taxon>Heunggongvirae</taxon>
        <taxon>Uroviricota</taxon>
        <taxon>Caudoviricetes</taxon>
        <taxon>Peduoviridae</taxon>
        <taxon>Maltschvirus</taxon>
        <taxon>Maltschvirus maltsch</taxon>
    </lineage>
</organism>
<name>A0A6J7WGW3_9CAUD</name>
<sequence>MPRLSLWKDGQHSNDYKFMDRRISEMFTIGGTGILVNKYLGTQPQTGSTDPTIPDYLNQSEQNIQDLLWQENRDRKYDHDVYKMRGIYQRADQDFDLSQFGLFLQTGTIFMVFHLRDMVDIIGRKLMAGDVLELQHLKDYDALDGDLPAALKRYYVVSDCSFASEGFSPTWWPHLWRCKLNPLVDSQEYKDIIDNIAAGPGTDRPISDILSTYDKYLNINQAIIQQAEIDVPKSGYDTSSIYTLGTNPDRTEAVADPITADYSSNVGITADNVSNTADQGVVSPLSKVQGYLTGDGRAPNGLVTGAGISFPVNPGLGEYFLRLDYLPNRLFRYDGGFWRKVEDSVRTNLTPGAQDNNTLRAGYVNNTNTYQDALGNTHNELQPLSKILTPKADN</sequence>
<protein>
    <submittedName>
        <fullName evidence="1">Uncharacterized protein</fullName>
    </submittedName>
</protein>
<dbReference type="EMBL" id="LR798243">
    <property type="protein sequence ID" value="CAB5214405.1"/>
    <property type="molecule type" value="Genomic_DNA"/>
</dbReference>
<proteinExistence type="predicted"/>
<reference evidence="1" key="1">
    <citation type="submission" date="2020-05" db="EMBL/GenBank/DDBJ databases">
        <authorList>
            <person name="Chiriac C."/>
            <person name="Salcher M."/>
            <person name="Ghai R."/>
            <person name="Kavagutti S V."/>
        </authorList>
    </citation>
    <scope>NUCLEOTIDE SEQUENCE</scope>
</reference>